<gene>
    <name evidence="1" type="ORF">POL68_24190</name>
</gene>
<dbReference type="Proteomes" id="UP001221838">
    <property type="component" value="Unassembled WGS sequence"/>
</dbReference>
<evidence type="ECO:0000313" key="2">
    <source>
        <dbReference type="Proteomes" id="UP001221838"/>
    </source>
</evidence>
<comment type="caution">
    <text evidence="1">The sequence shown here is derived from an EMBL/GenBank/DDBJ whole genome shotgun (WGS) entry which is preliminary data.</text>
</comment>
<dbReference type="EMBL" id="JAQNDM010000002">
    <property type="protein sequence ID" value="MDC0711592.1"/>
    <property type="molecule type" value="Genomic_DNA"/>
</dbReference>
<accession>A0ABT5DD59</accession>
<sequence length="74" mass="8576">MRHGKTRGATRARTRSPRCDAWYPAEMLAERLSKTHAAEEIRRAIVEEVLPWVLGTWDPVLDVYRARRRSPFGA</sequence>
<keyword evidence="2" id="KW-1185">Reference proteome</keyword>
<organism evidence="1 2">
    <name type="scientific">Stigmatella ashevillensis</name>
    <dbReference type="NCBI Taxonomy" id="2995309"/>
    <lineage>
        <taxon>Bacteria</taxon>
        <taxon>Pseudomonadati</taxon>
        <taxon>Myxococcota</taxon>
        <taxon>Myxococcia</taxon>
        <taxon>Myxococcales</taxon>
        <taxon>Cystobacterineae</taxon>
        <taxon>Archangiaceae</taxon>
        <taxon>Stigmatella</taxon>
    </lineage>
</organism>
<dbReference type="RefSeq" id="WP_272141571.1">
    <property type="nucleotide sequence ID" value="NZ_JAQNDM010000002.1"/>
</dbReference>
<evidence type="ECO:0000313" key="1">
    <source>
        <dbReference type="EMBL" id="MDC0711592.1"/>
    </source>
</evidence>
<proteinExistence type="predicted"/>
<evidence type="ECO:0008006" key="3">
    <source>
        <dbReference type="Google" id="ProtNLM"/>
    </source>
</evidence>
<name>A0ABT5DD59_9BACT</name>
<protein>
    <recommendedName>
        <fullName evidence="3">Transposase</fullName>
    </recommendedName>
</protein>
<reference evidence="1 2" key="1">
    <citation type="submission" date="2022-11" db="EMBL/GenBank/DDBJ databases">
        <title>Minimal conservation of predation-associated metabolite biosynthetic gene clusters underscores biosynthetic potential of Myxococcota including descriptions for ten novel species: Archangium lansinium sp. nov., Myxococcus landrumus sp. nov., Nannocystis bai.</title>
        <authorList>
            <person name="Ahearne A."/>
            <person name="Stevens C."/>
            <person name="Dowd S."/>
        </authorList>
    </citation>
    <scope>NUCLEOTIDE SEQUENCE [LARGE SCALE GENOMIC DNA]</scope>
    <source>
        <strain evidence="1 2">NCWAL01</strain>
    </source>
</reference>